<gene>
    <name evidence="2" type="ORF">SAMN05443550_101345</name>
</gene>
<dbReference type="Proteomes" id="UP000198850">
    <property type="component" value="Unassembled WGS sequence"/>
</dbReference>
<dbReference type="CDD" id="cd00038">
    <property type="entry name" value="CAP_ED"/>
    <property type="match status" value="1"/>
</dbReference>
<dbReference type="GO" id="GO:0016301">
    <property type="term" value="F:kinase activity"/>
    <property type="evidence" value="ECO:0007669"/>
    <property type="project" value="UniProtKB-KW"/>
</dbReference>
<dbReference type="AlphaFoldDB" id="A0A1H3WRX6"/>
<evidence type="ECO:0000259" key="1">
    <source>
        <dbReference type="PROSITE" id="PS50042"/>
    </source>
</evidence>
<dbReference type="InterPro" id="IPR018490">
    <property type="entry name" value="cNMP-bd_dom_sf"/>
</dbReference>
<dbReference type="Gene3D" id="2.60.120.10">
    <property type="entry name" value="Jelly Rolls"/>
    <property type="match status" value="1"/>
</dbReference>
<dbReference type="OrthoDB" id="752588at2"/>
<feature type="domain" description="Cyclic nucleotide-binding" evidence="1">
    <location>
        <begin position="33"/>
        <end position="125"/>
    </location>
</feature>
<keyword evidence="2" id="KW-0808">Transferase</keyword>
<name>A0A1H3WRX6_9SPHI</name>
<dbReference type="PROSITE" id="PS50042">
    <property type="entry name" value="CNMP_BINDING_3"/>
    <property type="match status" value="1"/>
</dbReference>
<keyword evidence="3" id="KW-1185">Reference proteome</keyword>
<dbReference type="InterPro" id="IPR000595">
    <property type="entry name" value="cNMP-bd_dom"/>
</dbReference>
<organism evidence="2 3">
    <name type="scientific">Pedobacter hartonius</name>
    <dbReference type="NCBI Taxonomy" id="425514"/>
    <lineage>
        <taxon>Bacteria</taxon>
        <taxon>Pseudomonadati</taxon>
        <taxon>Bacteroidota</taxon>
        <taxon>Sphingobacteriia</taxon>
        <taxon>Sphingobacteriales</taxon>
        <taxon>Sphingobacteriaceae</taxon>
        <taxon>Pedobacter</taxon>
    </lineage>
</organism>
<keyword evidence="2" id="KW-0418">Kinase</keyword>
<evidence type="ECO:0000313" key="2">
    <source>
        <dbReference type="EMBL" id="SDZ89132.1"/>
    </source>
</evidence>
<proteinExistence type="predicted"/>
<dbReference type="Pfam" id="PF00027">
    <property type="entry name" value="cNMP_binding"/>
    <property type="match status" value="1"/>
</dbReference>
<accession>A0A1H3WRX6</accession>
<evidence type="ECO:0000313" key="3">
    <source>
        <dbReference type="Proteomes" id="UP000198850"/>
    </source>
</evidence>
<reference evidence="2 3" key="1">
    <citation type="submission" date="2016-10" db="EMBL/GenBank/DDBJ databases">
        <authorList>
            <person name="de Groot N.N."/>
        </authorList>
    </citation>
    <scope>NUCLEOTIDE SEQUENCE [LARGE SCALE GENOMIC DNA]</scope>
    <source>
        <strain evidence="2 3">DSM 19033</strain>
    </source>
</reference>
<sequence length="199" mass="23511">MIHHELFNFVFSSDTLSQLLNEQAGSGEWIKYLDDVILDIKFRKDQLLLTLGQVPDQIFFLLRGSVRAYYYNEEGKQCTFYLWDEFSIVTDIVNYMEKVPSDLYIEVCEDADMLAIPRRSLDRIINQFPESLLFLNSILLQYTRHHRERDKEAQSMTANQRLNKLVKIKKKIVSKFKSEVIASYLGMSRGYLYDIKSKR</sequence>
<protein>
    <submittedName>
        <fullName evidence="2">cAMP-binding domain of CRP or a regulatory subunit of cAMP-dependent protein kinases</fullName>
    </submittedName>
</protein>
<dbReference type="SUPFAM" id="SSF51206">
    <property type="entry name" value="cAMP-binding domain-like"/>
    <property type="match status" value="1"/>
</dbReference>
<dbReference type="RefSeq" id="WP_090554523.1">
    <property type="nucleotide sequence ID" value="NZ_FNRA01000001.1"/>
</dbReference>
<dbReference type="EMBL" id="FNRA01000001">
    <property type="protein sequence ID" value="SDZ89132.1"/>
    <property type="molecule type" value="Genomic_DNA"/>
</dbReference>
<dbReference type="InterPro" id="IPR014710">
    <property type="entry name" value="RmlC-like_jellyroll"/>
</dbReference>
<dbReference type="STRING" id="425514.SAMN05443550_101345"/>